<keyword evidence="16" id="KW-1185">Reference proteome</keyword>
<proteinExistence type="inferred from homology"/>
<dbReference type="InterPro" id="IPR013783">
    <property type="entry name" value="Ig-like_fold"/>
</dbReference>
<comment type="similarity">
    <text evidence="2">Belongs to the glycosyl hydrolase 3 family.</text>
</comment>
<dbReference type="GO" id="GO:0031222">
    <property type="term" value="P:arabinan catabolic process"/>
    <property type="evidence" value="ECO:0007669"/>
    <property type="project" value="TreeGrafter"/>
</dbReference>
<dbReference type="InterPro" id="IPR002772">
    <property type="entry name" value="Glyco_hydro_3_C"/>
</dbReference>
<dbReference type="Pfam" id="PF01915">
    <property type="entry name" value="Glyco_hydro_3_C"/>
    <property type="match status" value="1"/>
</dbReference>
<dbReference type="InterPro" id="IPR036962">
    <property type="entry name" value="Glyco_hydro_3_N_sf"/>
</dbReference>
<keyword evidence="8" id="KW-0326">Glycosidase</keyword>
<evidence type="ECO:0000256" key="7">
    <source>
        <dbReference type="ARBA" id="ARBA00023277"/>
    </source>
</evidence>
<evidence type="ECO:0000256" key="9">
    <source>
        <dbReference type="ARBA" id="ARBA00023326"/>
    </source>
</evidence>
<keyword evidence="4 13" id="KW-0732">Signal</keyword>
<accession>A0A162J2L5</accession>
<evidence type="ECO:0000256" key="5">
    <source>
        <dbReference type="ARBA" id="ARBA00022801"/>
    </source>
</evidence>
<evidence type="ECO:0000256" key="3">
    <source>
        <dbReference type="ARBA" id="ARBA00022651"/>
    </source>
</evidence>
<keyword evidence="9" id="KW-0624">Polysaccharide degradation</keyword>
<dbReference type="InterPro" id="IPR036881">
    <property type="entry name" value="Glyco_hydro_3_C_sf"/>
</dbReference>
<dbReference type="Gene3D" id="2.60.40.10">
    <property type="entry name" value="Immunoglobulins"/>
    <property type="match status" value="1"/>
</dbReference>
<comment type="caution">
    <text evidence="15">The sequence shown here is derived from an EMBL/GenBank/DDBJ whole genome shotgun (WGS) entry which is preliminary data.</text>
</comment>
<keyword evidence="3" id="KW-0858">Xylan degradation</keyword>
<dbReference type="Pfam" id="PF00933">
    <property type="entry name" value="Glyco_hydro_3"/>
    <property type="match status" value="1"/>
</dbReference>
<dbReference type="SUPFAM" id="SSF51445">
    <property type="entry name" value="(Trans)glycosidases"/>
    <property type="match status" value="1"/>
</dbReference>
<dbReference type="Gene3D" id="3.40.50.1700">
    <property type="entry name" value="Glycoside hydrolase family 3 C-terminal domain"/>
    <property type="match status" value="1"/>
</dbReference>
<dbReference type="EC" id="3.2.1.37" evidence="11"/>
<evidence type="ECO:0000256" key="4">
    <source>
        <dbReference type="ARBA" id="ARBA00022729"/>
    </source>
</evidence>
<dbReference type="UniPathway" id="UPA00114"/>
<evidence type="ECO:0000256" key="6">
    <source>
        <dbReference type="ARBA" id="ARBA00023180"/>
    </source>
</evidence>
<feature type="signal peptide" evidence="13">
    <location>
        <begin position="1"/>
        <end position="25"/>
    </location>
</feature>
<evidence type="ECO:0000256" key="13">
    <source>
        <dbReference type="SAM" id="SignalP"/>
    </source>
</evidence>
<dbReference type="Proteomes" id="UP000076874">
    <property type="component" value="Unassembled WGS sequence"/>
</dbReference>
<protein>
    <recommendedName>
        <fullName evidence="11">xylan 1,4-beta-xylosidase</fullName>
        <ecNumber evidence="11">3.2.1.37</ecNumber>
    </recommendedName>
</protein>
<dbReference type="STRING" id="1081102.A0A162J2L5"/>
<gene>
    <name evidence="15" type="ORF">SPI_04442</name>
</gene>
<comment type="pathway">
    <text evidence="1">Glycan degradation; xylan degradation.</text>
</comment>
<dbReference type="OrthoDB" id="47059at2759"/>
<dbReference type="PANTHER" id="PTHR42721">
    <property type="entry name" value="SUGAR HYDROLASE-RELATED"/>
    <property type="match status" value="1"/>
</dbReference>
<dbReference type="InterPro" id="IPR044993">
    <property type="entry name" value="BXL"/>
</dbReference>
<evidence type="ECO:0000313" key="16">
    <source>
        <dbReference type="Proteomes" id="UP000076874"/>
    </source>
</evidence>
<dbReference type="InterPro" id="IPR026891">
    <property type="entry name" value="Fn3-like"/>
</dbReference>
<dbReference type="GO" id="GO:0046556">
    <property type="term" value="F:alpha-L-arabinofuranosidase activity"/>
    <property type="evidence" value="ECO:0007669"/>
    <property type="project" value="TreeGrafter"/>
</dbReference>
<dbReference type="AlphaFoldDB" id="A0A162J2L5"/>
<dbReference type="EMBL" id="AZHD01000006">
    <property type="protein sequence ID" value="OAA62902.1"/>
    <property type="molecule type" value="Genomic_DNA"/>
</dbReference>
<dbReference type="SUPFAM" id="SSF52279">
    <property type="entry name" value="Beta-D-glucan exohydrolase, C-terminal domain"/>
    <property type="match status" value="1"/>
</dbReference>
<evidence type="ECO:0000313" key="15">
    <source>
        <dbReference type="EMBL" id="OAA62902.1"/>
    </source>
</evidence>
<comment type="catalytic activity">
    <reaction evidence="10">
        <text>Hydrolysis of (1-&gt;4)-beta-D-xylans, to remove successive D-xylose residues from the non-reducing termini.</text>
        <dbReference type="EC" id="3.2.1.37"/>
    </reaction>
</comment>
<reference evidence="15 16" key="1">
    <citation type="journal article" date="2016" name="Genome Biol. Evol.">
        <title>Divergent and convergent evolution of fungal pathogenicity.</title>
        <authorList>
            <person name="Shang Y."/>
            <person name="Xiao G."/>
            <person name="Zheng P."/>
            <person name="Cen K."/>
            <person name="Zhan S."/>
            <person name="Wang C."/>
        </authorList>
    </citation>
    <scope>NUCLEOTIDE SEQUENCE [LARGE SCALE GENOMIC DNA]</scope>
    <source>
        <strain evidence="15 16">RCEF 264</strain>
    </source>
</reference>
<dbReference type="GO" id="GO:0045493">
    <property type="term" value="P:xylan catabolic process"/>
    <property type="evidence" value="ECO:0007669"/>
    <property type="project" value="UniProtKB-UniPathway"/>
</dbReference>
<evidence type="ECO:0000256" key="10">
    <source>
        <dbReference type="ARBA" id="ARBA00024574"/>
    </source>
</evidence>
<feature type="region of interest" description="Disordered" evidence="12">
    <location>
        <begin position="206"/>
        <end position="245"/>
    </location>
</feature>
<name>A0A162J2L5_9HYPO</name>
<dbReference type="SMART" id="SM01217">
    <property type="entry name" value="Fn3_like"/>
    <property type="match status" value="1"/>
</dbReference>
<evidence type="ECO:0000256" key="8">
    <source>
        <dbReference type="ARBA" id="ARBA00023295"/>
    </source>
</evidence>
<keyword evidence="5" id="KW-0378">Hydrolase</keyword>
<evidence type="ECO:0000256" key="12">
    <source>
        <dbReference type="SAM" id="MobiDB-lite"/>
    </source>
</evidence>
<feature type="compositionally biased region" description="Low complexity" evidence="12">
    <location>
        <begin position="221"/>
        <end position="230"/>
    </location>
</feature>
<keyword evidence="7" id="KW-0119">Carbohydrate metabolism</keyword>
<keyword evidence="6" id="KW-0325">Glycoprotein</keyword>
<dbReference type="InterPro" id="IPR017853">
    <property type="entry name" value="GH"/>
</dbReference>
<dbReference type="Gene3D" id="3.20.20.300">
    <property type="entry name" value="Glycoside hydrolase, family 3, N-terminal domain"/>
    <property type="match status" value="1"/>
</dbReference>
<sequence>MPLSLRKTAIAAVPFLATAPAPAQAMMTFPDCVNGPLANNTVCNPRAAPAARAAALVKAMTLNEKLVNLVNTSPGAPRIGLPPYEWWSEALHGVAASPGVSFNRSGAVAIGNGSKSPSPFSYATSFPGPITMSAAFDDELIERVATIVSTEARAFSNAGHAGLDFWTPNINPFKDPRWGRGAETPGEDPFRNKGYVRALLRGLEGPYDRGTANSTRHRAHNGTTHHGANGTHHHHGTHGGGHTHDDPSIRKVIATCKHFAAYDLERWNGTVRYGFDAIVSLQDLSEYYLPPFQECARDSRVGSIMCSYNAVNGTPACASSYLMNDILRKHWGWTEDHQYVTSDCNAILDFDHEHKFSVDGAHAAAAAYGAGTDTVCEVPSYEGTDVRGAYNQSLLSEAVLDRALTRLYEGLVRAGYFDPASASPYRALGWSNVATPEARALARRSAADGFVLKKNDVAGPHALPWANLTGRRVALIGHWADATRQMLGGYSGIPPFYHNPVAAARARNWSYVAYGGLDGAPVNPAPGATDTWTEPALAAARQADAVLYFGGNDLSIEAEDKDRINITWPQAQLDLLTALAALGKPTAVVQLGGGQNDDTQLLRNPNISAVLWAGYPGQDGGNAALDIITGVHAPAGRLPVTQYPGSYIDAVPMTNMALRPGPGNPGRTYRWYDHAVLPFGHGLHYTNFTAGFASAAPDRAIAKTQLVSNGTYALADLVSAESGCTATHRDLCHFAYVNFTVANTGSAAAGAATSDFVALAFLAGSYGPAPYPRKTLVAYRRLRNIAPGQTASGVLSLTLGSLARTDAAGNLVVYPGTYSLLLDEPTQSTTQFTLTGEGVVLDEFPQPGSNITSKA</sequence>
<feature type="domain" description="Fibronectin type III-like" evidence="14">
    <location>
        <begin position="756"/>
        <end position="826"/>
    </location>
</feature>
<dbReference type="PANTHER" id="PTHR42721:SF3">
    <property type="entry name" value="BETA-D-XYLOSIDASE 5-RELATED"/>
    <property type="match status" value="1"/>
</dbReference>
<dbReference type="GO" id="GO:0009044">
    <property type="term" value="F:xylan 1,4-beta-xylosidase activity"/>
    <property type="evidence" value="ECO:0007669"/>
    <property type="project" value="UniProtKB-EC"/>
</dbReference>
<dbReference type="InterPro" id="IPR001764">
    <property type="entry name" value="Glyco_hydro_3_N"/>
</dbReference>
<feature type="chain" id="PRO_5007835661" description="xylan 1,4-beta-xylosidase" evidence="13">
    <location>
        <begin position="26"/>
        <end position="855"/>
    </location>
</feature>
<evidence type="ECO:0000256" key="2">
    <source>
        <dbReference type="ARBA" id="ARBA00005336"/>
    </source>
</evidence>
<evidence type="ECO:0000259" key="14">
    <source>
        <dbReference type="SMART" id="SM01217"/>
    </source>
</evidence>
<evidence type="ECO:0000256" key="1">
    <source>
        <dbReference type="ARBA" id="ARBA00004851"/>
    </source>
</evidence>
<organism evidence="15 16">
    <name type="scientific">Niveomyces insectorum RCEF 264</name>
    <dbReference type="NCBI Taxonomy" id="1081102"/>
    <lineage>
        <taxon>Eukaryota</taxon>
        <taxon>Fungi</taxon>
        <taxon>Dikarya</taxon>
        <taxon>Ascomycota</taxon>
        <taxon>Pezizomycotina</taxon>
        <taxon>Sordariomycetes</taxon>
        <taxon>Hypocreomycetidae</taxon>
        <taxon>Hypocreales</taxon>
        <taxon>Cordycipitaceae</taxon>
        <taxon>Niveomyces</taxon>
    </lineage>
</organism>
<evidence type="ECO:0000256" key="11">
    <source>
        <dbReference type="ARBA" id="ARBA00026107"/>
    </source>
</evidence>